<proteinExistence type="predicted"/>
<accession>A0ACC0PFF5</accession>
<name>A0ACC0PFF5_RHOML</name>
<sequence length="136" mass="14890">MRGSHGGATSDDMLAINCPRQPVNTSVAVHSEHNGSTGLGQFVPAGSEREDGRLKVNASSAFMVEAIVVLKALEWARCKGWKRVEILTDCLQLISNLSHFNGVDMHAKDVLLDILYLSRVFPFVSIITSFDYDAPE</sequence>
<comment type="caution">
    <text evidence="1">The sequence shown here is derived from an EMBL/GenBank/DDBJ whole genome shotgun (WGS) entry which is preliminary data.</text>
</comment>
<keyword evidence="2" id="KW-1185">Reference proteome</keyword>
<evidence type="ECO:0000313" key="2">
    <source>
        <dbReference type="Proteomes" id="UP001062846"/>
    </source>
</evidence>
<evidence type="ECO:0000313" key="1">
    <source>
        <dbReference type="EMBL" id="KAI8563881.1"/>
    </source>
</evidence>
<gene>
    <name evidence="1" type="ORF">RHMOL_Rhmol03G0143800</name>
</gene>
<protein>
    <submittedName>
        <fullName evidence="1">Uncharacterized protein</fullName>
    </submittedName>
</protein>
<organism evidence="1 2">
    <name type="scientific">Rhododendron molle</name>
    <name type="common">Chinese azalea</name>
    <name type="synonym">Azalea mollis</name>
    <dbReference type="NCBI Taxonomy" id="49168"/>
    <lineage>
        <taxon>Eukaryota</taxon>
        <taxon>Viridiplantae</taxon>
        <taxon>Streptophyta</taxon>
        <taxon>Embryophyta</taxon>
        <taxon>Tracheophyta</taxon>
        <taxon>Spermatophyta</taxon>
        <taxon>Magnoliopsida</taxon>
        <taxon>eudicotyledons</taxon>
        <taxon>Gunneridae</taxon>
        <taxon>Pentapetalae</taxon>
        <taxon>asterids</taxon>
        <taxon>Ericales</taxon>
        <taxon>Ericaceae</taxon>
        <taxon>Ericoideae</taxon>
        <taxon>Rhodoreae</taxon>
        <taxon>Rhododendron</taxon>
    </lineage>
</organism>
<reference evidence="1" key="1">
    <citation type="submission" date="2022-02" db="EMBL/GenBank/DDBJ databases">
        <title>Plant Genome Project.</title>
        <authorList>
            <person name="Zhang R.-G."/>
        </authorList>
    </citation>
    <scope>NUCLEOTIDE SEQUENCE</scope>
    <source>
        <strain evidence="1">AT1</strain>
    </source>
</reference>
<dbReference type="Proteomes" id="UP001062846">
    <property type="component" value="Chromosome 3"/>
</dbReference>
<dbReference type="EMBL" id="CM046390">
    <property type="protein sequence ID" value="KAI8563881.1"/>
    <property type="molecule type" value="Genomic_DNA"/>
</dbReference>